<evidence type="ECO:0000313" key="4">
    <source>
        <dbReference type="Proteomes" id="UP000020218"/>
    </source>
</evidence>
<feature type="compositionally biased region" description="Low complexity" evidence="1">
    <location>
        <begin position="546"/>
        <end position="556"/>
    </location>
</feature>
<dbReference type="SUPFAM" id="SSF52540">
    <property type="entry name" value="P-loop containing nucleoside triphosphate hydrolases"/>
    <property type="match status" value="2"/>
</dbReference>
<dbReference type="PATRIC" id="fig|1454001.3.peg.1241"/>
<dbReference type="Pfam" id="PF03976">
    <property type="entry name" value="PPK2"/>
    <property type="match status" value="2"/>
</dbReference>
<dbReference type="PANTHER" id="PTHR34383:SF3">
    <property type="entry name" value="POLYPHOSPHATE:AMP PHOSPHOTRANSFERASE"/>
    <property type="match status" value="1"/>
</dbReference>
<dbReference type="EMBL" id="JFAX01000005">
    <property type="protein sequence ID" value="EXI68434.1"/>
    <property type="molecule type" value="Genomic_DNA"/>
</dbReference>
<dbReference type="InterPro" id="IPR022489">
    <property type="entry name" value="PolyP_AMP_Tfrase"/>
</dbReference>
<gene>
    <name evidence="3" type="ORF">AW08_01216</name>
</gene>
<reference evidence="3" key="1">
    <citation type="submission" date="2014-02" db="EMBL/GenBank/DDBJ databases">
        <title>Expanding our view of genomic diversity in Candidatus Accumulibacter clades.</title>
        <authorList>
            <person name="Skennerton C.T."/>
            <person name="Barr J.J."/>
            <person name="Slater F.R."/>
            <person name="Bond P.L."/>
            <person name="Tyson G.W."/>
        </authorList>
    </citation>
    <scope>NUCLEOTIDE SEQUENCE [LARGE SCALE GENOMIC DNA]</scope>
</reference>
<accession>A0A011PQ27</accession>
<feature type="domain" description="Polyphosphate kinase-2-related" evidence="2">
    <location>
        <begin position="268"/>
        <end position="492"/>
    </location>
</feature>
<dbReference type="InterPro" id="IPR022488">
    <property type="entry name" value="PPK2-related"/>
</dbReference>
<dbReference type="Proteomes" id="UP000020218">
    <property type="component" value="Unassembled WGS sequence"/>
</dbReference>
<name>A0A011PQ27_9PROT</name>
<comment type="caution">
    <text evidence="3">The sequence shown here is derived from an EMBL/GenBank/DDBJ whole genome shotgun (WGS) entry which is preliminary data.</text>
</comment>
<proteinExistence type="predicted"/>
<evidence type="ECO:0000256" key="1">
    <source>
        <dbReference type="SAM" id="MobiDB-lite"/>
    </source>
</evidence>
<dbReference type="GO" id="GO:0043751">
    <property type="term" value="F:polyphosphate:AMP phosphotransferase activity"/>
    <property type="evidence" value="ECO:0007669"/>
    <property type="project" value="InterPro"/>
</dbReference>
<feature type="domain" description="Polyphosphate kinase-2-related" evidence="2">
    <location>
        <begin position="12"/>
        <end position="235"/>
    </location>
</feature>
<protein>
    <submittedName>
        <fullName evidence="3">Polyphosphate:AMP phosphotransferase</fullName>
    </submittedName>
</protein>
<sequence>MFESAELGHKIDKETFKVVEPKLRAGLLEVQEQLRVDASFPVVILISGVDGSGKGETINVLYEWMDPRFLSTHAFYAPTAEERARPSMWRYWRALPPKGRIGIFSGSWYSHPIAERISNDISRADFDQRMDQLNRFEAMLVNEGALVLKFWIHLSKDAQRERLKSIEANPLTRWRVTKASWDRLKTYDKLQEVAGHLLRTTNTPWAPWIIVEGTDDRYRSLTVGKTILDALQKRLADKRDQNSPVAPPISHRIDRLDVLSSLDMTQSLTKKEYETELATWQARLAELMRHPDFKKRALIIAFEGADAAGKGGAIRRVMSAMDARQYQIVPIAAPTEEERAQPYLWRFWRHMPRLGRVVIFDRTWYGRVLVERVEGFCSTADWLRAYSEINDFEHDLWHAGGIVIKFWLQISDEEQLKRFEERAQVEHKRFKITEEDWRNREKAGAYHEAICDMIERTSSGTAPWTLVESNDKYFARVKVLRTICERLEKELKVDPAKQPRMVITTTAKAEIPPEVATKDSPEATADSARQSKAQRAKELRAEKALAAKAAKAARAAKTAREDKSGEAEGKASPAA</sequence>
<dbReference type="NCBIfam" id="TIGR03708">
    <property type="entry name" value="poly_P_AMP_trns"/>
    <property type="match status" value="1"/>
</dbReference>
<dbReference type="Gene3D" id="3.40.50.300">
    <property type="entry name" value="P-loop containing nucleotide triphosphate hydrolases"/>
    <property type="match status" value="2"/>
</dbReference>
<dbReference type="InterPro" id="IPR027417">
    <property type="entry name" value="P-loop_NTPase"/>
</dbReference>
<keyword evidence="4" id="KW-1185">Reference proteome</keyword>
<dbReference type="GO" id="GO:0006797">
    <property type="term" value="P:polyphosphate metabolic process"/>
    <property type="evidence" value="ECO:0007669"/>
    <property type="project" value="InterPro"/>
</dbReference>
<feature type="compositionally biased region" description="Basic and acidic residues" evidence="1">
    <location>
        <begin position="558"/>
        <end position="569"/>
    </location>
</feature>
<dbReference type="AlphaFoldDB" id="A0A011PQ27"/>
<organism evidence="3 4">
    <name type="scientific">Candidatus Accumulibacter adjunctus</name>
    <dbReference type="NCBI Taxonomy" id="1454001"/>
    <lineage>
        <taxon>Bacteria</taxon>
        <taxon>Pseudomonadati</taxon>
        <taxon>Pseudomonadota</taxon>
        <taxon>Betaproteobacteria</taxon>
        <taxon>Candidatus Accumulibacter</taxon>
    </lineage>
</organism>
<evidence type="ECO:0000313" key="3">
    <source>
        <dbReference type="EMBL" id="EXI68434.1"/>
    </source>
</evidence>
<feature type="region of interest" description="Disordered" evidence="1">
    <location>
        <begin position="510"/>
        <end position="575"/>
    </location>
</feature>
<dbReference type="PANTHER" id="PTHR34383">
    <property type="entry name" value="POLYPHOSPHATE:AMP PHOSPHOTRANSFERASE-RELATED"/>
    <property type="match status" value="1"/>
</dbReference>
<feature type="compositionally biased region" description="Basic and acidic residues" evidence="1">
    <location>
        <begin position="535"/>
        <end position="545"/>
    </location>
</feature>
<dbReference type="STRING" id="1454001.AW08_01216"/>
<evidence type="ECO:0000259" key="2">
    <source>
        <dbReference type="Pfam" id="PF03976"/>
    </source>
</evidence>